<name>A0AAW0F4N9_9TRYP</name>
<protein>
    <submittedName>
        <fullName evidence="2">Uncharacterized protein</fullName>
    </submittedName>
</protein>
<evidence type="ECO:0000313" key="3">
    <source>
        <dbReference type="Proteomes" id="UP001430356"/>
    </source>
</evidence>
<proteinExistence type="predicted"/>
<evidence type="ECO:0000256" key="1">
    <source>
        <dbReference type="SAM" id="MobiDB-lite"/>
    </source>
</evidence>
<gene>
    <name evidence="2" type="ORF">NESM_000093700</name>
</gene>
<feature type="compositionally biased region" description="Pro residues" evidence="1">
    <location>
        <begin position="90"/>
        <end position="99"/>
    </location>
</feature>
<feature type="region of interest" description="Disordered" evidence="1">
    <location>
        <begin position="57"/>
        <end position="102"/>
    </location>
</feature>
<organism evidence="2 3">
    <name type="scientific">Novymonas esmeraldas</name>
    <dbReference type="NCBI Taxonomy" id="1808958"/>
    <lineage>
        <taxon>Eukaryota</taxon>
        <taxon>Discoba</taxon>
        <taxon>Euglenozoa</taxon>
        <taxon>Kinetoplastea</taxon>
        <taxon>Metakinetoplastina</taxon>
        <taxon>Trypanosomatida</taxon>
        <taxon>Trypanosomatidae</taxon>
        <taxon>Novymonas</taxon>
    </lineage>
</organism>
<comment type="caution">
    <text evidence="2">The sequence shown here is derived from an EMBL/GenBank/DDBJ whole genome shotgun (WGS) entry which is preliminary data.</text>
</comment>
<dbReference type="EMBL" id="JAECZO010000005">
    <property type="protein sequence ID" value="KAK7200396.1"/>
    <property type="molecule type" value="Genomic_DNA"/>
</dbReference>
<dbReference type="Proteomes" id="UP001430356">
    <property type="component" value="Unassembled WGS sequence"/>
</dbReference>
<sequence>MPIRRAAPTATEVVLAREACEPLLSSVTHRLLRGGFARYIEFRRSYAKECERAVASSTPASGSASLTGSRRPQPPPQTLRLGVTATATPKAPPPAPVVPAPRRRINPEGLKMVLAESGVLLAPEEHTAILLGYSDPVGFVLADELLAALHPCERAPPSLSQTVAAMTDSTFFAALPTSCIAVTMDSARDVLLALFAAELSAEEEQAAADPSSLAVAVADAEAGVRTTFTAAVYADAPGVPCDDVTTFIVLTLQQHPCLAAIMPGRFDSVSAALSLVPAPPTLSRAAASLAAASATRGIDGAALFSIRHMGSTTQRKFERYEADKDRRDEWIRGRPEADARSMYMRHAAGYAGHLPEFQYHFGRTFHVIEENLPQLTQPKPPLEPVPADWFGPGVELKDSRMNAHHYRFA</sequence>
<feature type="compositionally biased region" description="Polar residues" evidence="1">
    <location>
        <begin position="57"/>
        <end position="68"/>
    </location>
</feature>
<accession>A0AAW0F4N9</accession>
<dbReference type="AlphaFoldDB" id="A0AAW0F4N9"/>
<evidence type="ECO:0000313" key="2">
    <source>
        <dbReference type="EMBL" id="KAK7200396.1"/>
    </source>
</evidence>
<keyword evidence="3" id="KW-1185">Reference proteome</keyword>
<reference evidence="2 3" key="1">
    <citation type="journal article" date="2021" name="MBio">
        <title>A New Model Trypanosomatid, Novymonas esmeraldas: Genomic Perception of Its 'Candidatus Pandoraea novymonadis' Endosymbiont.</title>
        <authorList>
            <person name="Zakharova A."/>
            <person name="Saura A."/>
            <person name="Butenko A."/>
            <person name="Podesvova L."/>
            <person name="Warmusova S."/>
            <person name="Kostygov A.Y."/>
            <person name="Nenarokova A."/>
            <person name="Lukes J."/>
            <person name="Opperdoes F.R."/>
            <person name="Yurchenko V."/>
        </authorList>
    </citation>
    <scope>NUCLEOTIDE SEQUENCE [LARGE SCALE GENOMIC DNA]</scope>
    <source>
        <strain evidence="2 3">E262AT.01</strain>
    </source>
</reference>